<dbReference type="OMA" id="LGQCPLT"/>
<feature type="transmembrane region" description="Helical" evidence="1">
    <location>
        <begin position="184"/>
        <end position="203"/>
    </location>
</feature>
<name>A0A4Q1BN74_TREME</name>
<dbReference type="InParanoid" id="A0A4Q1BN74"/>
<evidence type="ECO:0000313" key="3">
    <source>
        <dbReference type="Proteomes" id="UP000289152"/>
    </source>
</evidence>
<organism evidence="2 3">
    <name type="scientific">Tremella mesenterica</name>
    <name type="common">Jelly fungus</name>
    <dbReference type="NCBI Taxonomy" id="5217"/>
    <lineage>
        <taxon>Eukaryota</taxon>
        <taxon>Fungi</taxon>
        <taxon>Dikarya</taxon>
        <taxon>Basidiomycota</taxon>
        <taxon>Agaricomycotina</taxon>
        <taxon>Tremellomycetes</taxon>
        <taxon>Tremellales</taxon>
        <taxon>Tremellaceae</taxon>
        <taxon>Tremella</taxon>
    </lineage>
</organism>
<dbReference type="AlphaFoldDB" id="A0A4Q1BN74"/>
<proteinExistence type="predicted"/>
<keyword evidence="1" id="KW-0812">Transmembrane</keyword>
<feature type="transmembrane region" description="Helical" evidence="1">
    <location>
        <begin position="80"/>
        <end position="101"/>
    </location>
</feature>
<evidence type="ECO:0008006" key="4">
    <source>
        <dbReference type="Google" id="ProtNLM"/>
    </source>
</evidence>
<keyword evidence="3" id="KW-1185">Reference proteome</keyword>
<dbReference type="EMBL" id="SDIL01000035">
    <property type="protein sequence ID" value="RXK39210.1"/>
    <property type="molecule type" value="Genomic_DNA"/>
</dbReference>
<sequence length="224" mass="24374">MKRLLGVWGFLVVCLLAAGSVSIVFAIMFQRPGQLIMNLIVSKMDGNIGIALGITYLLTVLLAIPAILQPPANRTLLKVLNWWLVGLAIETVILGSIVWFFSLRQRSEFSVIWDQQSATIQQALQDTFSCCGYWNGTASGQFTVQQGFCADATFAANQTGCVTPITASTAPGSDFTLNNIFTSIYGFEAIIVALFMATSCVINERQVQVRFERIDAKRGGGGFV</sequence>
<accession>A0A4Q1BN74</accession>
<comment type="caution">
    <text evidence="2">The sequence shown here is derived from an EMBL/GenBank/DDBJ whole genome shotgun (WGS) entry which is preliminary data.</text>
</comment>
<dbReference type="OrthoDB" id="2279611at2759"/>
<feature type="transmembrane region" description="Helical" evidence="1">
    <location>
        <begin position="50"/>
        <end position="68"/>
    </location>
</feature>
<protein>
    <recommendedName>
        <fullName evidence="4">Tetraspanin</fullName>
    </recommendedName>
</protein>
<dbReference type="Proteomes" id="UP000289152">
    <property type="component" value="Unassembled WGS sequence"/>
</dbReference>
<dbReference type="VEuPathDB" id="FungiDB:TREMEDRAFT_27931"/>
<keyword evidence="1" id="KW-0472">Membrane</keyword>
<reference evidence="2 3" key="1">
    <citation type="submission" date="2016-06" db="EMBL/GenBank/DDBJ databases">
        <title>Evolution of pathogenesis and genome organization in the Tremellales.</title>
        <authorList>
            <person name="Cuomo C."/>
            <person name="Litvintseva A."/>
            <person name="Heitman J."/>
            <person name="Chen Y."/>
            <person name="Sun S."/>
            <person name="Springer D."/>
            <person name="Dromer F."/>
            <person name="Young S."/>
            <person name="Zeng Q."/>
            <person name="Chapman S."/>
            <person name="Gujja S."/>
            <person name="Saif S."/>
            <person name="Birren B."/>
        </authorList>
    </citation>
    <scope>NUCLEOTIDE SEQUENCE [LARGE SCALE GENOMIC DNA]</scope>
    <source>
        <strain evidence="2 3">ATCC 28783</strain>
    </source>
</reference>
<gene>
    <name evidence="2" type="ORF">M231_03567</name>
</gene>
<dbReference type="STRING" id="5217.A0A4Q1BN74"/>
<evidence type="ECO:0000256" key="1">
    <source>
        <dbReference type="SAM" id="Phobius"/>
    </source>
</evidence>
<evidence type="ECO:0000313" key="2">
    <source>
        <dbReference type="EMBL" id="RXK39210.1"/>
    </source>
</evidence>
<keyword evidence="1" id="KW-1133">Transmembrane helix</keyword>